<dbReference type="InterPro" id="IPR001845">
    <property type="entry name" value="HTH_ArsR_DNA-bd_dom"/>
</dbReference>
<dbReference type="NCBIfam" id="NF033788">
    <property type="entry name" value="HTH_metalloreg"/>
    <property type="match status" value="2"/>
</dbReference>
<keyword evidence="2" id="KW-0238">DNA-binding</keyword>
<feature type="domain" description="HTH arsR-type" evidence="4">
    <location>
        <begin position="4"/>
        <end position="99"/>
    </location>
</feature>
<keyword evidence="6" id="KW-1185">Reference proteome</keyword>
<dbReference type="SUPFAM" id="SSF46785">
    <property type="entry name" value="Winged helix' DNA-binding domain"/>
    <property type="match status" value="2"/>
</dbReference>
<evidence type="ECO:0000256" key="3">
    <source>
        <dbReference type="ARBA" id="ARBA00023163"/>
    </source>
</evidence>
<evidence type="ECO:0000256" key="1">
    <source>
        <dbReference type="ARBA" id="ARBA00023015"/>
    </source>
</evidence>
<evidence type="ECO:0000313" key="6">
    <source>
        <dbReference type="Proteomes" id="UP000603200"/>
    </source>
</evidence>
<dbReference type="InterPro" id="IPR036388">
    <property type="entry name" value="WH-like_DNA-bd_sf"/>
</dbReference>
<evidence type="ECO:0000259" key="4">
    <source>
        <dbReference type="PROSITE" id="PS50987"/>
    </source>
</evidence>
<dbReference type="InterPro" id="IPR011991">
    <property type="entry name" value="ArsR-like_HTH"/>
</dbReference>
<keyword evidence="1" id="KW-0805">Transcription regulation</keyword>
<dbReference type="PROSITE" id="PS50987">
    <property type="entry name" value="HTH_ARSR_2"/>
    <property type="match status" value="2"/>
</dbReference>
<gene>
    <name evidence="5" type="ORF">Ahu01nite_005290</name>
</gene>
<dbReference type="InterPro" id="IPR051081">
    <property type="entry name" value="HTH_MetalResp_TranReg"/>
</dbReference>
<proteinExistence type="predicted"/>
<dbReference type="InterPro" id="IPR018334">
    <property type="entry name" value="ArsR_HTH"/>
</dbReference>
<evidence type="ECO:0000313" key="5">
    <source>
        <dbReference type="EMBL" id="GIE17427.1"/>
    </source>
</evidence>
<comment type="caution">
    <text evidence="5">The sequence shown here is derived from an EMBL/GenBank/DDBJ whole genome shotgun (WGS) entry which is preliminary data.</text>
</comment>
<name>A0ABQ3ZFW5_9ACTN</name>
<dbReference type="PANTHER" id="PTHR33154">
    <property type="entry name" value="TRANSCRIPTIONAL REGULATOR, ARSR FAMILY"/>
    <property type="match status" value="1"/>
</dbReference>
<protein>
    <recommendedName>
        <fullName evidence="4">HTH arsR-type domain-containing protein</fullName>
    </recommendedName>
</protein>
<feature type="domain" description="HTH arsR-type" evidence="4">
    <location>
        <begin position="121"/>
        <end position="222"/>
    </location>
</feature>
<dbReference type="CDD" id="cd00090">
    <property type="entry name" value="HTH_ARSR"/>
    <property type="match status" value="2"/>
</dbReference>
<accession>A0ABQ3ZFW5</accession>
<reference evidence="5 6" key="1">
    <citation type="submission" date="2021-01" db="EMBL/GenBank/DDBJ databases">
        <title>Whole genome shotgun sequence of Actinoplanes humidus NBRC 14915.</title>
        <authorList>
            <person name="Komaki H."/>
            <person name="Tamura T."/>
        </authorList>
    </citation>
    <scope>NUCLEOTIDE SEQUENCE [LARGE SCALE GENOMIC DNA]</scope>
    <source>
        <strain evidence="5 6">NBRC 14915</strain>
    </source>
</reference>
<dbReference type="PANTHER" id="PTHR33154:SF18">
    <property type="entry name" value="ARSENICAL RESISTANCE OPERON REPRESSOR"/>
    <property type="match status" value="1"/>
</dbReference>
<keyword evidence="3" id="KW-0804">Transcription</keyword>
<dbReference type="InterPro" id="IPR036390">
    <property type="entry name" value="WH_DNA-bd_sf"/>
</dbReference>
<dbReference type="PROSITE" id="PS00846">
    <property type="entry name" value="HTH_ARSR_1"/>
    <property type="match status" value="1"/>
</dbReference>
<sequence length="224" mass="24017">MKALATQTAGQLAPMFKALSDPIRLRLLSLIASTTEVCVCDLTDAFEVTGATISHHLRVLRETGLVDVERRGTWAYYRVKREALDLLGGLLTGQAQPQDQSRSAVAGQQAQAGPAPVAKIHQDDLISANPDVVRLLGDPLRAQIVRILAAGPATTSQLVADTGAKQPNVSGHLKQLREAGVAVPEPRGRFTYYRLVPESLQGAALHLADLAADARTHSDTFRDC</sequence>
<evidence type="ECO:0000256" key="2">
    <source>
        <dbReference type="ARBA" id="ARBA00023125"/>
    </source>
</evidence>
<dbReference type="PRINTS" id="PR00778">
    <property type="entry name" value="HTHARSR"/>
</dbReference>
<dbReference type="EMBL" id="BOMN01000010">
    <property type="protein sequence ID" value="GIE17427.1"/>
    <property type="molecule type" value="Genomic_DNA"/>
</dbReference>
<dbReference type="SMART" id="SM00418">
    <property type="entry name" value="HTH_ARSR"/>
    <property type="match status" value="2"/>
</dbReference>
<dbReference type="Gene3D" id="1.10.10.10">
    <property type="entry name" value="Winged helix-like DNA-binding domain superfamily/Winged helix DNA-binding domain"/>
    <property type="match status" value="2"/>
</dbReference>
<dbReference type="Proteomes" id="UP000603200">
    <property type="component" value="Unassembled WGS sequence"/>
</dbReference>
<dbReference type="Pfam" id="PF01022">
    <property type="entry name" value="HTH_5"/>
    <property type="match status" value="2"/>
</dbReference>
<organism evidence="5 6">
    <name type="scientific">Winogradskya humida</name>
    <dbReference type="NCBI Taxonomy" id="113566"/>
    <lineage>
        <taxon>Bacteria</taxon>
        <taxon>Bacillati</taxon>
        <taxon>Actinomycetota</taxon>
        <taxon>Actinomycetes</taxon>
        <taxon>Micromonosporales</taxon>
        <taxon>Micromonosporaceae</taxon>
        <taxon>Winogradskya</taxon>
    </lineage>
</organism>